<feature type="compositionally biased region" description="Low complexity" evidence="6">
    <location>
        <begin position="66"/>
        <end position="94"/>
    </location>
</feature>
<feature type="signal peptide" evidence="8">
    <location>
        <begin position="1"/>
        <end position="17"/>
    </location>
</feature>
<evidence type="ECO:0000256" key="7">
    <source>
        <dbReference type="SAM" id="Phobius"/>
    </source>
</evidence>
<feature type="compositionally biased region" description="Low complexity" evidence="6">
    <location>
        <begin position="110"/>
        <end position="123"/>
    </location>
</feature>
<dbReference type="Pfam" id="PF07645">
    <property type="entry name" value="EGF_CA"/>
    <property type="match status" value="1"/>
</dbReference>
<evidence type="ECO:0000256" key="1">
    <source>
        <dbReference type="ARBA" id="ARBA00022536"/>
    </source>
</evidence>
<keyword evidence="7" id="KW-0812">Transmembrane</keyword>
<dbReference type="PANTHER" id="PTHR24050">
    <property type="entry name" value="PA14 DOMAIN-CONTAINING PROTEIN"/>
    <property type="match status" value="1"/>
</dbReference>
<feature type="transmembrane region" description="Helical" evidence="7">
    <location>
        <begin position="1166"/>
        <end position="1188"/>
    </location>
</feature>
<protein>
    <recommendedName>
        <fullName evidence="9">EGF-like domain-containing protein</fullName>
    </recommendedName>
</protein>
<evidence type="ECO:0000256" key="3">
    <source>
        <dbReference type="ARBA" id="ARBA00022737"/>
    </source>
</evidence>
<feature type="compositionally biased region" description="Polar residues" evidence="6">
    <location>
        <begin position="124"/>
        <end position="137"/>
    </location>
</feature>
<feature type="chain" id="PRO_5042049278" description="EGF-like domain-containing protein" evidence="8">
    <location>
        <begin position="18"/>
        <end position="1217"/>
    </location>
</feature>
<dbReference type="Proteomes" id="UP001292094">
    <property type="component" value="Unassembled WGS sequence"/>
</dbReference>
<dbReference type="SUPFAM" id="SSF57196">
    <property type="entry name" value="EGF/Laminin"/>
    <property type="match status" value="2"/>
</dbReference>
<evidence type="ECO:0000259" key="9">
    <source>
        <dbReference type="PROSITE" id="PS50026"/>
    </source>
</evidence>
<dbReference type="SMART" id="SM00179">
    <property type="entry name" value="EGF_CA"/>
    <property type="match status" value="5"/>
</dbReference>
<gene>
    <name evidence="10" type="ORF">Pmani_022308</name>
</gene>
<comment type="caution">
    <text evidence="10">The sequence shown here is derived from an EMBL/GenBank/DDBJ whole genome shotgun (WGS) entry which is preliminary data.</text>
</comment>
<dbReference type="InterPro" id="IPR018097">
    <property type="entry name" value="EGF_Ca-bd_CS"/>
</dbReference>
<organism evidence="10 11">
    <name type="scientific">Petrolisthes manimaculis</name>
    <dbReference type="NCBI Taxonomy" id="1843537"/>
    <lineage>
        <taxon>Eukaryota</taxon>
        <taxon>Metazoa</taxon>
        <taxon>Ecdysozoa</taxon>
        <taxon>Arthropoda</taxon>
        <taxon>Crustacea</taxon>
        <taxon>Multicrustacea</taxon>
        <taxon>Malacostraca</taxon>
        <taxon>Eumalacostraca</taxon>
        <taxon>Eucarida</taxon>
        <taxon>Decapoda</taxon>
        <taxon>Pleocyemata</taxon>
        <taxon>Anomura</taxon>
        <taxon>Galatheoidea</taxon>
        <taxon>Porcellanidae</taxon>
        <taxon>Petrolisthes</taxon>
    </lineage>
</organism>
<keyword evidence="1 5" id="KW-0245">EGF-like domain</keyword>
<dbReference type="SMART" id="SM00181">
    <property type="entry name" value="EGF"/>
    <property type="match status" value="5"/>
</dbReference>
<feature type="region of interest" description="Disordered" evidence="6">
    <location>
        <begin position="258"/>
        <end position="337"/>
    </location>
</feature>
<dbReference type="InterPro" id="IPR052235">
    <property type="entry name" value="Nephronectin_domain"/>
</dbReference>
<dbReference type="EMBL" id="JAWZYT010002227">
    <property type="protein sequence ID" value="KAK4305814.1"/>
    <property type="molecule type" value="Genomic_DNA"/>
</dbReference>
<evidence type="ECO:0000256" key="2">
    <source>
        <dbReference type="ARBA" id="ARBA00022729"/>
    </source>
</evidence>
<feature type="domain" description="EGF-like" evidence="9">
    <location>
        <begin position="1123"/>
        <end position="1161"/>
    </location>
</feature>
<feature type="disulfide bond" evidence="5">
    <location>
        <begin position="452"/>
        <end position="469"/>
    </location>
</feature>
<reference evidence="10" key="1">
    <citation type="submission" date="2023-11" db="EMBL/GenBank/DDBJ databases">
        <title>Genome assemblies of two species of porcelain crab, Petrolisthes cinctipes and Petrolisthes manimaculis (Anomura: Porcellanidae).</title>
        <authorList>
            <person name="Angst P."/>
        </authorList>
    </citation>
    <scope>NUCLEOTIDE SEQUENCE</scope>
    <source>
        <strain evidence="10">PB745_02</strain>
        <tissue evidence="10">Gill</tissue>
    </source>
</reference>
<dbReference type="Gene3D" id="2.10.25.10">
    <property type="entry name" value="Laminin"/>
    <property type="match status" value="4"/>
</dbReference>
<dbReference type="InterPro" id="IPR049883">
    <property type="entry name" value="NOTCH1_EGF-like"/>
</dbReference>
<evidence type="ECO:0000256" key="8">
    <source>
        <dbReference type="SAM" id="SignalP"/>
    </source>
</evidence>
<keyword evidence="2 8" id="KW-0732">Signal</keyword>
<keyword evidence="11" id="KW-1185">Reference proteome</keyword>
<dbReference type="GO" id="GO:0005509">
    <property type="term" value="F:calcium ion binding"/>
    <property type="evidence" value="ECO:0007669"/>
    <property type="project" value="InterPro"/>
</dbReference>
<keyword evidence="7" id="KW-0472">Membrane</keyword>
<feature type="compositionally biased region" description="Low complexity" evidence="6">
    <location>
        <begin position="138"/>
        <end position="223"/>
    </location>
</feature>
<dbReference type="InterPro" id="IPR001881">
    <property type="entry name" value="EGF-like_Ca-bd_dom"/>
</dbReference>
<dbReference type="AlphaFoldDB" id="A0AAE1PCA8"/>
<dbReference type="CDD" id="cd00054">
    <property type="entry name" value="EGF_CA"/>
    <property type="match status" value="1"/>
</dbReference>
<accession>A0AAE1PCA8</accession>
<dbReference type="InterPro" id="IPR000742">
    <property type="entry name" value="EGF"/>
</dbReference>
<evidence type="ECO:0000256" key="6">
    <source>
        <dbReference type="SAM" id="MobiDB-lite"/>
    </source>
</evidence>
<feature type="compositionally biased region" description="Polar residues" evidence="6">
    <location>
        <begin position="95"/>
        <end position="109"/>
    </location>
</feature>
<dbReference type="PROSITE" id="PS01187">
    <property type="entry name" value="EGF_CA"/>
    <property type="match status" value="1"/>
</dbReference>
<feature type="domain" description="EGF-like" evidence="9">
    <location>
        <begin position="1074"/>
        <end position="1115"/>
    </location>
</feature>
<keyword evidence="3" id="KW-0677">Repeat</keyword>
<feature type="region of interest" description="Disordered" evidence="6">
    <location>
        <begin position="508"/>
        <end position="715"/>
    </location>
</feature>
<evidence type="ECO:0000256" key="4">
    <source>
        <dbReference type="ARBA" id="ARBA00023157"/>
    </source>
</evidence>
<dbReference type="PANTHER" id="PTHR24050:SF28">
    <property type="entry name" value="UROMODULIN-LIKE"/>
    <property type="match status" value="1"/>
</dbReference>
<dbReference type="PROSITE" id="PS50026">
    <property type="entry name" value="EGF_3"/>
    <property type="match status" value="3"/>
</dbReference>
<name>A0AAE1PCA8_9EUCA</name>
<feature type="domain" description="EGF-like" evidence="9">
    <location>
        <begin position="443"/>
        <end position="484"/>
    </location>
</feature>
<sequence length="1217" mass="131762">MVVTALLVVTTSGQVHTTADEYPTPDIELSPSQLNVTELDTEYDNEGEESTAVEYNPSMTQGEGGDNMTPSSTTTPTGTTTGGNNKDMTTTTTSVGGNDRTTPVPNESMTNVAENNNNNGTTNPDSPTQTSSSSVADNNTTTDTEPNQTTHTITTTTTPLTGATNTSTTNTTTTATTTTTVDGTNATTTNTNNNNTTTITPSTTNTTIAGGNGNNNTTETNTTMAPVTTTTTTTTTVSPCGENARRSEGNQCVCDAGWTTDPADNPPPTNNNNNTNTNNNTNNNTNTSNNTTTTTPNNNNNTTSTNNNTTTNNTSTNNTTTTTKRITNTTTTTTNNNNNATADTTSISCPCPDLCLAGERRGVSCPDEAQCYQMTCNTMGCKCSNHRVYEPVGMTCVDPCAYYGSSVCGVGKGFMCMSSPSEPLGYSCDCMQGYKMEGDHCKDIDECYNGPCKENERCVNLPGETTPACPCLPGYIKNNMDYCYHEFNVSYYELTNLKEFDIIVNHFPNPTTPSQHPSPHHNTPFSSPQHPLLLTTTPPSPHHNTPFSSPQHPLLLTTTPPSPHHNTPFSSPLHPLLLTTTPPSPHHNTPFSSPQHPLLLTTTPPSPHHYTPSPHHYTPFSSPQHPLLLTTTPPSPHHNTPFSSPQHPLLLTTTPPSPHHNTPFSSPQHPLLLTTTPPSPHHNTPFSSPQHPLLLTTTPPSPHHNTPFSSPLHPLLLTTTPPSPHHNTPFSSPLHPLLLTTTPPSPHHYTPFSSFPLPDVNECLNPSLHDCDQVCVDGIPPINYTCTCHEGFTWDNTTRRCVIDNSTRACNCSDAERSVCYKGDDGQQQCYPRPGFIKSGDEFVDKKECDNKTEVGAWCWRNGMCVEGVGGSSCVCRQGYTNQTNNYGICERGSSQKTSCNSTSCPPPLTCGFNHLWTPECVCGIQCKDLIGSNLTSSVYQGTVLLHTASFNAYMTSLLSNSTTLRASQKVTQAFGPYFGLDNIEVVSVTPQAATTTTTTSTTTTTRRKKREVMTSGQLLLVTFLVATQQRPNMTPQEVMRLVSSECMDVIDTTDLCTLYGGLVVKKNSITVTERDPCDSQPCPSSANQVCEKVDEAPGRFECSCVPGYSIVQVEGFMGYCQDVDECSVKEDLCEEEHVCINTPGSFVCRYNPGVTKASAQTMREMAISFGILFFLTLFLTIGLLYLLMKKNKRERELVPMTTTTTTNASYENDSYK</sequence>
<evidence type="ECO:0000256" key="5">
    <source>
        <dbReference type="PROSITE-ProRule" id="PRU00076"/>
    </source>
</evidence>
<keyword evidence="7" id="KW-1133">Transmembrane helix</keyword>
<proteinExistence type="predicted"/>
<evidence type="ECO:0000313" key="11">
    <source>
        <dbReference type="Proteomes" id="UP001292094"/>
    </source>
</evidence>
<feature type="compositionally biased region" description="Low complexity" evidence="6">
    <location>
        <begin position="270"/>
        <end position="337"/>
    </location>
</feature>
<keyword evidence="4 5" id="KW-1015">Disulfide bond</keyword>
<evidence type="ECO:0000313" key="10">
    <source>
        <dbReference type="EMBL" id="KAK4305814.1"/>
    </source>
</evidence>
<dbReference type="PROSITE" id="PS01186">
    <property type="entry name" value="EGF_2"/>
    <property type="match status" value="1"/>
</dbReference>
<feature type="region of interest" description="Disordered" evidence="6">
    <location>
        <begin position="44"/>
        <end position="223"/>
    </location>
</feature>
<comment type="caution">
    <text evidence="5">Lacks conserved residue(s) required for the propagation of feature annotation.</text>
</comment>